<sequence>MSSGLGISTLQETFSDSRGHSRKIIHSSEPPRSPLVVSNVCEALESNGRQCQQSLLREEETWCRRHVAELKDFQTKWNKTFKDAEHVEAGTPDTARQKILKLRQAMDIRRQIRERFYSRGGDTSDFINWITSLEKDVRSLADSMLMMNLNRGPMPVTPGDDGTILILKHFYNNLCTEGVQRLYNIVPDLNDSGRHLGSPLLEPRNDTGSDIIRAWFRIMILNTSDAEVLEHAVRSRSISEFLSGCHASQLETYCDFFEKAWRPHALQYLRVAICAQTLTGSKTKTVGLLGGTIPSTTADLRMTKVCWDLLHRWLPMLLTPWTLASICSNFDDYTTVCKLLTLGLYRDYWYDASSVLAECVTGVYLGFVPSSKGSKTTEDLTHQEGKIVQSQSRNYICGHMAMGDSLTRDFLDELQKRTERILLVVYEGTNADATVCPTEGELFIKRHRSATLHDDLELTEWTIDMNLEDIKNDLRFRKNSMYDPIVVDSWQFIIIDREVGLAFELFDIIEDVLLMLSEDPSQSELIERTIQDIIPVAAQEPFYKDAKIKNSKNFQFPAPPEVQYEGNRQRTHDPDRQTLVTHQTKMLSNKPSREANRFIRRVVDDMERCGVISLAEEYEPPQTRPVIIRGFDGALDLYFPYEFSGISPDAALTRNMSLPRQSCLSDFVRRFKAQHPKGIVAKGSILTHYCAWPIPALRRTGNRRLNFGTWEGHVYQWNAMPFDRPWSTHAWQYYVQHYINSKYPFVMIYLTTFVICATDSKDAEEKTRILLEETEDRGWRIVLPSVRDWSTSAKDLRLDKLFGGIGPI</sequence>
<accession>A0AAN6M2W2</accession>
<feature type="compositionally biased region" description="Polar residues" evidence="1">
    <location>
        <begin position="1"/>
        <end position="16"/>
    </location>
</feature>
<proteinExistence type="predicted"/>
<comment type="caution">
    <text evidence="2">The sequence shown here is derived from an EMBL/GenBank/DDBJ whole genome shotgun (WGS) entry which is preliminary data.</text>
</comment>
<dbReference type="Proteomes" id="UP001280581">
    <property type="component" value="Unassembled WGS sequence"/>
</dbReference>
<dbReference type="AlphaFoldDB" id="A0AAN6M2W2"/>
<evidence type="ECO:0000256" key="1">
    <source>
        <dbReference type="SAM" id="MobiDB-lite"/>
    </source>
</evidence>
<reference evidence="2 3" key="1">
    <citation type="submission" date="2021-02" db="EMBL/GenBank/DDBJ databases">
        <title>Genome assembly of Pseudopithomyces chartarum.</title>
        <authorList>
            <person name="Jauregui R."/>
            <person name="Singh J."/>
            <person name="Voisey C."/>
        </authorList>
    </citation>
    <scope>NUCLEOTIDE SEQUENCE [LARGE SCALE GENOMIC DNA]</scope>
    <source>
        <strain evidence="2 3">AGR01</strain>
    </source>
</reference>
<feature type="region of interest" description="Disordered" evidence="1">
    <location>
        <begin position="1"/>
        <end position="32"/>
    </location>
</feature>
<gene>
    <name evidence="2" type="ORF">GRF29_19g1323051</name>
</gene>
<evidence type="ECO:0000313" key="3">
    <source>
        <dbReference type="Proteomes" id="UP001280581"/>
    </source>
</evidence>
<dbReference type="EMBL" id="WVTA01000003">
    <property type="protein sequence ID" value="KAK3214803.1"/>
    <property type="molecule type" value="Genomic_DNA"/>
</dbReference>
<organism evidence="2 3">
    <name type="scientific">Pseudopithomyces chartarum</name>
    <dbReference type="NCBI Taxonomy" id="1892770"/>
    <lineage>
        <taxon>Eukaryota</taxon>
        <taxon>Fungi</taxon>
        <taxon>Dikarya</taxon>
        <taxon>Ascomycota</taxon>
        <taxon>Pezizomycotina</taxon>
        <taxon>Dothideomycetes</taxon>
        <taxon>Pleosporomycetidae</taxon>
        <taxon>Pleosporales</taxon>
        <taxon>Massarineae</taxon>
        <taxon>Didymosphaeriaceae</taxon>
        <taxon>Pseudopithomyces</taxon>
    </lineage>
</organism>
<keyword evidence="3" id="KW-1185">Reference proteome</keyword>
<protein>
    <submittedName>
        <fullName evidence="2">Uncharacterized protein</fullName>
    </submittedName>
</protein>
<evidence type="ECO:0000313" key="2">
    <source>
        <dbReference type="EMBL" id="KAK3214803.1"/>
    </source>
</evidence>
<name>A0AAN6M2W2_9PLEO</name>